<protein>
    <submittedName>
        <fullName evidence="1">Uncharacterized protein</fullName>
    </submittedName>
</protein>
<evidence type="ECO:0000313" key="1">
    <source>
        <dbReference type="EMBL" id="GBD53509.1"/>
    </source>
</evidence>
<accession>A0A9P2YKK0</accession>
<comment type="caution">
    <text evidence="1">The sequence shown here is derived from an EMBL/GenBank/DDBJ whole genome shotgun (WGS) entry which is preliminary data.</text>
</comment>
<dbReference type="AlphaFoldDB" id="A0A9P2YKK0"/>
<dbReference type="EMBL" id="BEYQ01000008">
    <property type="protein sequence ID" value="GBD53509.1"/>
    <property type="molecule type" value="Genomic_DNA"/>
</dbReference>
<organism evidence="1 2">
    <name type="scientific">Microcystis aeruginosa NIES-298</name>
    <dbReference type="NCBI Taxonomy" id="449468"/>
    <lineage>
        <taxon>Bacteria</taxon>
        <taxon>Bacillati</taxon>
        <taxon>Cyanobacteriota</taxon>
        <taxon>Cyanophyceae</taxon>
        <taxon>Oscillatoriophycideae</taxon>
        <taxon>Chroococcales</taxon>
        <taxon>Microcystaceae</taxon>
        <taxon>Microcystis</taxon>
    </lineage>
</organism>
<dbReference type="Proteomes" id="UP000236321">
    <property type="component" value="Unassembled WGS sequence"/>
</dbReference>
<proteinExistence type="predicted"/>
<name>A0A9P2YKK0_MICAE</name>
<sequence>MSTQKSVFFCQNKHWRNRRSDEKSEKHFGGISNYRKTSEKIRYKVSDSDESNVREELFAIKWLTGGQAS</sequence>
<evidence type="ECO:0000313" key="2">
    <source>
        <dbReference type="Proteomes" id="UP000236321"/>
    </source>
</evidence>
<gene>
    <name evidence="1" type="ORF">BGM30_26020</name>
</gene>
<reference evidence="2" key="1">
    <citation type="submission" date="2017-12" db="EMBL/GenBank/DDBJ databases">
        <title>Improved Draft Genome Sequence of Microcystis aeruginosa NIES-298, a Microcystin-Producing Cyanobacterium from Lake Kasumigaura, Japan.</title>
        <authorList>
            <person name="Yamaguchi H."/>
            <person name="Suzuki S."/>
            <person name="Kawachi M."/>
        </authorList>
    </citation>
    <scope>NUCLEOTIDE SEQUENCE [LARGE SCALE GENOMIC DNA]</scope>
    <source>
        <strain evidence="2">NIES-298</strain>
    </source>
</reference>